<organism evidence="2 3">
    <name type="scientific">Mucilaginibacter ximonensis</name>
    <dbReference type="NCBI Taxonomy" id="538021"/>
    <lineage>
        <taxon>Bacteria</taxon>
        <taxon>Pseudomonadati</taxon>
        <taxon>Bacteroidota</taxon>
        <taxon>Sphingobacteriia</taxon>
        <taxon>Sphingobacteriales</taxon>
        <taxon>Sphingobacteriaceae</taxon>
        <taxon>Mucilaginibacter</taxon>
    </lineage>
</organism>
<accession>A0ABW5Y994</accession>
<comment type="caution">
    <text evidence="2">The sequence shown here is derived from an EMBL/GenBank/DDBJ whole genome shotgun (WGS) entry which is preliminary data.</text>
</comment>
<keyword evidence="1" id="KW-1133">Transmembrane helix</keyword>
<dbReference type="InterPro" id="IPR025407">
    <property type="entry name" value="DUF4133"/>
</dbReference>
<protein>
    <submittedName>
        <fullName evidence="2">DUF4133 domain-containing protein</fullName>
    </submittedName>
</protein>
<keyword evidence="1" id="KW-0472">Membrane</keyword>
<feature type="transmembrane region" description="Helical" evidence="1">
    <location>
        <begin position="50"/>
        <end position="71"/>
    </location>
</feature>
<proteinExistence type="predicted"/>
<sequence length="101" mass="11280">MNSVYQINKGVNASMELKGLKAQYIGYMAALLLVAFILFAILFIAGVPVYICLILIGGTTGFGAFKIYALSHRYGPHGLQKLIARKRTPKFIKAYTRKIFY</sequence>
<evidence type="ECO:0000313" key="2">
    <source>
        <dbReference type="EMBL" id="MFD2871934.1"/>
    </source>
</evidence>
<dbReference type="RefSeq" id="WP_377183101.1">
    <property type="nucleotide sequence ID" value="NZ_JBHUPD010000001.1"/>
</dbReference>
<keyword evidence="3" id="KW-1185">Reference proteome</keyword>
<gene>
    <name evidence="2" type="ORF">ACFS5N_05610</name>
</gene>
<evidence type="ECO:0000256" key="1">
    <source>
        <dbReference type="SAM" id="Phobius"/>
    </source>
</evidence>
<reference evidence="3" key="1">
    <citation type="journal article" date="2019" name="Int. J. Syst. Evol. Microbiol.">
        <title>The Global Catalogue of Microorganisms (GCM) 10K type strain sequencing project: providing services to taxonomists for standard genome sequencing and annotation.</title>
        <authorList>
            <consortium name="The Broad Institute Genomics Platform"/>
            <consortium name="The Broad Institute Genome Sequencing Center for Infectious Disease"/>
            <person name="Wu L."/>
            <person name="Ma J."/>
        </authorList>
    </citation>
    <scope>NUCLEOTIDE SEQUENCE [LARGE SCALE GENOMIC DNA]</scope>
    <source>
        <strain evidence="3">KCTC 22437</strain>
    </source>
</reference>
<evidence type="ECO:0000313" key="3">
    <source>
        <dbReference type="Proteomes" id="UP001597557"/>
    </source>
</evidence>
<name>A0ABW5Y994_9SPHI</name>
<feature type="transmembrane region" description="Helical" evidence="1">
    <location>
        <begin position="24"/>
        <end position="44"/>
    </location>
</feature>
<keyword evidence="1" id="KW-0812">Transmembrane</keyword>
<dbReference type="EMBL" id="JBHUPD010000001">
    <property type="protein sequence ID" value="MFD2871934.1"/>
    <property type="molecule type" value="Genomic_DNA"/>
</dbReference>
<dbReference type="Proteomes" id="UP001597557">
    <property type="component" value="Unassembled WGS sequence"/>
</dbReference>
<dbReference type="Pfam" id="PF13571">
    <property type="entry name" value="DUF4133"/>
    <property type="match status" value="1"/>
</dbReference>